<protein>
    <submittedName>
        <fullName evidence="1">Uncharacterized protein</fullName>
    </submittedName>
</protein>
<comment type="caution">
    <text evidence="1">The sequence shown here is derived from an EMBL/GenBank/DDBJ whole genome shotgun (WGS) entry which is preliminary data.</text>
</comment>
<organism evidence="1 2">
    <name type="scientific">Rotaria magnacalcarata</name>
    <dbReference type="NCBI Taxonomy" id="392030"/>
    <lineage>
        <taxon>Eukaryota</taxon>
        <taxon>Metazoa</taxon>
        <taxon>Spiralia</taxon>
        <taxon>Gnathifera</taxon>
        <taxon>Rotifera</taxon>
        <taxon>Eurotatoria</taxon>
        <taxon>Bdelloidea</taxon>
        <taxon>Philodinida</taxon>
        <taxon>Philodinidae</taxon>
        <taxon>Rotaria</taxon>
    </lineage>
</organism>
<reference evidence="1" key="1">
    <citation type="submission" date="2021-02" db="EMBL/GenBank/DDBJ databases">
        <authorList>
            <person name="Nowell W R."/>
        </authorList>
    </citation>
    <scope>NUCLEOTIDE SEQUENCE</scope>
</reference>
<name>A0A8S3IWF8_9BILA</name>
<sequence>MRRGINGNYRYDKKDSSSNLTLNLSINEMAKNNQQTIAGAFDTSGVYNLEEMIAFIRQNSNVAFGVHKDARIHIYV</sequence>
<accession>A0A8S3IWF8</accession>
<evidence type="ECO:0000313" key="2">
    <source>
        <dbReference type="Proteomes" id="UP000676336"/>
    </source>
</evidence>
<dbReference type="AlphaFoldDB" id="A0A8S3IWF8"/>
<dbReference type="EMBL" id="CAJOBI010337588">
    <property type="protein sequence ID" value="CAF5208091.1"/>
    <property type="molecule type" value="Genomic_DNA"/>
</dbReference>
<dbReference type="Proteomes" id="UP000676336">
    <property type="component" value="Unassembled WGS sequence"/>
</dbReference>
<evidence type="ECO:0000313" key="1">
    <source>
        <dbReference type="EMBL" id="CAF5208091.1"/>
    </source>
</evidence>
<gene>
    <name evidence="1" type="ORF">SMN809_LOCUS77534</name>
</gene>
<proteinExistence type="predicted"/>
<feature type="non-terminal residue" evidence="1">
    <location>
        <position position="76"/>
    </location>
</feature>